<dbReference type="PANTHER" id="PTHR14187">
    <property type="entry name" value="ALPHA KINASE/ELONGATION FACTOR 2 KINASE"/>
    <property type="match status" value="1"/>
</dbReference>
<sequence>MAQAQVGPSIVVGVDFGTTFSGIAWAFEGSIGDVEVLSTWPGGGSRNSVKAPSSISYGTQTIRWGYQVGPFAEAFRGVKLLLDKKQVTTYTPSLACKKLLAKYNKNAVDVVADYLGHLIKHMEEILQRRLGVARAAMKMRFVLTVPAVWSDKAKDYTLQAAMKAGIPPRDVSLVAEPEAAAVYSLRAMQPNSIAGDHVIIVCDAGGGTVDLISYRVAKLEPLLLAEVVKGAGRICGSMLLDERFESMLEERMGRDNYAALSEKSKEAAMSYWQRQVKTNFCGKYDEDYAHVDYFIPIPGAQNDPSVPIEDGFFQLSSEDTASIFDPIVRDVESLVAEQVKGIKKKNLSPKAIILVGGFGASEYLFHRLKEANPTVTVMQPPDAGAVQRGLDGNRVESRIARRNYGIQYAQTLEKTVSEDSPDNMIWDRLEENYKSYGHMKWFITKFSALSESHPIKLPFHYAIEKGNVEGLINKIDLLFCDNDSAPEMNNAKIIRLCTVEADLTKVPRKLFESKCNSKGVEYFKINFTLVLIPTSASLVFQLEFNGASYGSVRSKY</sequence>
<evidence type="ECO:0000313" key="3">
    <source>
        <dbReference type="EMBL" id="PWY68474.1"/>
    </source>
</evidence>
<dbReference type="VEuPathDB" id="FungiDB:BO70DRAFT_374422"/>
<dbReference type="Gene3D" id="3.30.420.40">
    <property type="match status" value="1"/>
</dbReference>
<keyword evidence="2" id="KW-0067">ATP-binding</keyword>
<dbReference type="CDD" id="cd10170">
    <property type="entry name" value="ASKHA_NBD_HSP70"/>
    <property type="match status" value="1"/>
</dbReference>
<gene>
    <name evidence="3" type="ORF">BO70DRAFT_374422</name>
</gene>
<keyword evidence="4" id="KW-1185">Reference proteome</keyword>
<dbReference type="InterPro" id="IPR013126">
    <property type="entry name" value="Hsp_70_fam"/>
</dbReference>
<dbReference type="GO" id="GO:0140662">
    <property type="term" value="F:ATP-dependent protein folding chaperone"/>
    <property type="evidence" value="ECO:0007669"/>
    <property type="project" value="InterPro"/>
</dbReference>
<dbReference type="GO" id="GO:0005524">
    <property type="term" value="F:ATP binding"/>
    <property type="evidence" value="ECO:0007669"/>
    <property type="project" value="UniProtKB-KW"/>
</dbReference>
<accession>A0A317V2E6</accession>
<dbReference type="OrthoDB" id="2963168at2759"/>
<proteinExistence type="predicted"/>
<dbReference type="SUPFAM" id="SSF53067">
    <property type="entry name" value="Actin-like ATPase domain"/>
    <property type="match status" value="2"/>
</dbReference>
<dbReference type="InterPro" id="IPR043129">
    <property type="entry name" value="ATPase_NBD"/>
</dbReference>
<dbReference type="STRING" id="1448321.A0A317V2E6"/>
<evidence type="ECO:0000313" key="4">
    <source>
        <dbReference type="Proteomes" id="UP000247233"/>
    </source>
</evidence>
<comment type="caution">
    <text evidence="3">The sequence shown here is derived from an EMBL/GenBank/DDBJ whole genome shotgun (WGS) entry which is preliminary data.</text>
</comment>
<organism evidence="3 4">
    <name type="scientific">Aspergillus heteromorphus CBS 117.55</name>
    <dbReference type="NCBI Taxonomy" id="1448321"/>
    <lineage>
        <taxon>Eukaryota</taxon>
        <taxon>Fungi</taxon>
        <taxon>Dikarya</taxon>
        <taxon>Ascomycota</taxon>
        <taxon>Pezizomycotina</taxon>
        <taxon>Eurotiomycetes</taxon>
        <taxon>Eurotiomycetidae</taxon>
        <taxon>Eurotiales</taxon>
        <taxon>Aspergillaceae</taxon>
        <taxon>Aspergillus</taxon>
        <taxon>Aspergillus subgen. Circumdati</taxon>
    </lineage>
</organism>
<protein>
    <submittedName>
        <fullName evidence="3">Actin-like ATPase domain-containing protein</fullName>
    </submittedName>
</protein>
<dbReference type="Pfam" id="PF00012">
    <property type="entry name" value="HSP70"/>
    <property type="match status" value="1"/>
</dbReference>
<dbReference type="EMBL" id="MSFL01000036">
    <property type="protein sequence ID" value="PWY68474.1"/>
    <property type="molecule type" value="Genomic_DNA"/>
</dbReference>
<dbReference type="PANTHER" id="PTHR14187:SF82">
    <property type="entry name" value="FAMILY CHAPERONE, PUTATIVE (AFU_ORTHOLOGUE AFUA_7G08575)-RELATED"/>
    <property type="match status" value="1"/>
</dbReference>
<dbReference type="AlphaFoldDB" id="A0A317V2E6"/>
<dbReference type="Proteomes" id="UP000247233">
    <property type="component" value="Unassembled WGS sequence"/>
</dbReference>
<dbReference type="GeneID" id="37067204"/>
<dbReference type="RefSeq" id="XP_025395283.1">
    <property type="nucleotide sequence ID" value="XM_025544967.1"/>
</dbReference>
<reference evidence="3 4" key="1">
    <citation type="submission" date="2016-12" db="EMBL/GenBank/DDBJ databases">
        <title>The genomes of Aspergillus section Nigri reveals drivers in fungal speciation.</title>
        <authorList>
            <consortium name="DOE Joint Genome Institute"/>
            <person name="Vesth T.C."/>
            <person name="Nybo J."/>
            <person name="Theobald S."/>
            <person name="Brandl J."/>
            <person name="Frisvad J.C."/>
            <person name="Nielsen K.F."/>
            <person name="Lyhne E.K."/>
            <person name="Kogle M.E."/>
            <person name="Kuo A."/>
            <person name="Riley R."/>
            <person name="Clum A."/>
            <person name="Nolan M."/>
            <person name="Lipzen A."/>
            <person name="Salamov A."/>
            <person name="Henrissat B."/>
            <person name="Wiebenga A."/>
            <person name="De Vries R.P."/>
            <person name="Grigoriev I.V."/>
            <person name="Mortensen U.H."/>
            <person name="Andersen M.R."/>
            <person name="Baker S.E."/>
        </authorList>
    </citation>
    <scope>NUCLEOTIDE SEQUENCE [LARGE SCALE GENOMIC DNA]</scope>
    <source>
        <strain evidence="3 4">CBS 117.55</strain>
    </source>
</reference>
<evidence type="ECO:0000256" key="1">
    <source>
        <dbReference type="ARBA" id="ARBA00022741"/>
    </source>
</evidence>
<name>A0A317V2E6_9EURO</name>
<keyword evidence="1" id="KW-0547">Nucleotide-binding</keyword>
<evidence type="ECO:0000256" key="2">
    <source>
        <dbReference type="ARBA" id="ARBA00022840"/>
    </source>
</evidence>